<comment type="caution">
    <text evidence="1">The sequence shown here is derived from an EMBL/GenBank/DDBJ whole genome shotgun (WGS) entry which is preliminary data.</text>
</comment>
<gene>
    <name evidence="1" type="ORF">J21TS3_36260</name>
</gene>
<dbReference type="EMBL" id="BORW01000022">
    <property type="protein sequence ID" value="GIO68805.1"/>
    <property type="molecule type" value="Genomic_DNA"/>
</dbReference>
<accession>A0ABQ4LZV0</accession>
<keyword evidence="2" id="KW-1185">Reference proteome</keyword>
<evidence type="ECO:0000313" key="2">
    <source>
        <dbReference type="Proteomes" id="UP000680638"/>
    </source>
</evidence>
<proteinExistence type="predicted"/>
<reference evidence="1 2" key="1">
    <citation type="submission" date="2021-03" db="EMBL/GenBank/DDBJ databases">
        <title>Antimicrobial resistance genes in bacteria isolated from Japanese honey, and their potential for conferring macrolide and lincosamide resistance in the American foulbrood pathogen Paenibacillus larvae.</title>
        <authorList>
            <person name="Okamoto M."/>
            <person name="Kumagai M."/>
            <person name="Kanamori H."/>
            <person name="Takamatsu D."/>
        </authorList>
    </citation>
    <scope>NUCLEOTIDE SEQUENCE [LARGE SCALE GENOMIC DNA]</scope>
    <source>
        <strain evidence="1 2">J21TS3</strain>
    </source>
</reference>
<evidence type="ECO:0000313" key="1">
    <source>
        <dbReference type="EMBL" id="GIO68805.1"/>
    </source>
</evidence>
<sequence length="58" mass="7077">MDKYIKQQHYDKEQRGFQAEILFRLRIHKSFLPFDISKPPVSGFVGIARRRYSRDHRI</sequence>
<protein>
    <submittedName>
        <fullName evidence="1">Uncharacterized protein</fullName>
    </submittedName>
</protein>
<organism evidence="1 2">
    <name type="scientific">Paenibacillus cookii</name>
    <dbReference type="NCBI Taxonomy" id="157839"/>
    <lineage>
        <taxon>Bacteria</taxon>
        <taxon>Bacillati</taxon>
        <taxon>Bacillota</taxon>
        <taxon>Bacilli</taxon>
        <taxon>Bacillales</taxon>
        <taxon>Paenibacillaceae</taxon>
        <taxon>Paenibacillus</taxon>
    </lineage>
</organism>
<name>A0ABQ4LZV0_9BACL</name>
<dbReference type="Proteomes" id="UP000680638">
    <property type="component" value="Unassembled WGS sequence"/>
</dbReference>